<dbReference type="Proteomes" id="UP000824469">
    <property type="component" value="Unassembled WGS sequence"/>
</dbReference>
<keyword evidence="2" id="KW-1185">Reference proteome</keyword>
<gene>
    <name evidence="1" type="ORF">KI387_034524</name>
</gene>
<dbReference type="AlphaFoldDB" id="A0AA38C545"/>
<name>A0AA38C545_TAXCH</name>
<accession>A0AA38C545</accession>
<sequence>MACAPPLEKKKQPVYALTLTKTLKKRMVGEGRRDSPLMRLGGCWAQSSCHGVLVAVEVGTLGPEDLYELWQHLRFNLISVIVCSTLL</sequence>
<reference evidence="1 2" key="1">
    <citation type="journal article" date="2021" name="Nat. Plants">
        <title>The Taxus genome provides insights into paclitaxel biosynthesis.</title>
        <authorList>
            <person name="Xiong X."/>
            <person name="Gou J."/>
            <person name="Liao Q."/>
            <person name="Li Y."/>
            <person name="Zhou Q."/>
            <person name="Bi G."/>
            <person name="Li C."/>
            <person name="Du R."/>
            <person name="Wang X."/>
            <person name="Sun T."/>
            <person name="Guo L."/>
            <person name="Liang H."/>
            <person name="Lu P."/>
            <person name="Wu Y."/>
            <person name="Zhang Z."/>
            <person name="Ro D.K."/>
            <person name="Shang Y."/>
            <person name="Huang S."/>
            <person name="Yan J."/>
        </authorList>
    </citation>
    <scope>NUCLEOTIDE SEQUENCE [LARGE SCALE GENOMIC DNA]</scope>
    <source>
        <strain evidence="1">Ta-2019</strain>
    </source>
</reference>
<comment type="caution">
    <text evidence="1">The sequence shown here is derived from an EMBL/GenBank/DDBJ whole genome shotgun (WGS) entry which is preliminary data.</text>
</comment>
<organism evidence="1 2">
    <name type="scientific">Taxus chinensis</name>
    <name type="common">Chinese yew</name>
    <name type="synonym">Taxus wallichiana var. chinensis</name>
    <dbReference type="NCBI Taxonomy" id="29808"/>
    <lineage>
        <taxon>Eukaryota</taxon>
        <taxon>Viridiplantae</taxon>
        <taxon>Streptophyta</taxon>
        <taxon>Embryophyta</taxon>
        <taxon>Tracheophyta</taxon>
        <taxon>Spermatophyta</taxon>
        <taxon>Pinopsida</taxon>
        <taxon>Pinidae</taxon>
        <taxon>Conifers II</taxon>
        <taxon>Cupressales</taxon>
        <taxon>Taxaceae</taxon>
        <taxon>Taxus</taxon>
    </lineage>
</organism>
<feature type="non-terminal residue" evidence="1">
    <location>
        <position position="87"/>
    </location>
</feature>
<proteinExistence type="predicted"/>
<evidence type="ECO:0000313" key="1">
    <source>
        <dbReference type="EMBL" id="KAH9290407.1"/>
    </source>
</evidence>
<dbReference type="EMBL" id="JAHRHJ020003813">
    <property type="protein sequence ID" value="KAH9290407.1"/>
    <property type="molecule type" value="Genomic_DNA"/>
</dbReference>
<protein>
    <submittedName>
        <fullName evidence="1">Uncharacterized protein</fullName>
    </submittedName>
</protein>
<evidence type="ECO:0000313" key="2">
    <source>
        <dbReference type="Proteomes" id="UP000824469"/>
    </source>
</evidence>